<comment type="caution">
    <text evidence="2">The sequence shown here is derived from an EMBL/GenBank/DDBJ whole genome shotgun (WGS) entry which is preliminary data.</text>
</comment>
<keyword evidence="1" id="KW-0812">Transmembrane</keyword>
<dbReference type="AlphaFoldDB" id="A0A9P5Y4X9"/>
<dbReference type="OrthoDB" id="3197992at2759"/>
<feature type="transmembrane region" description="Helical" evidence="1">
    <location>
        <begin position="39"/>
        <end position="58"/>
    </location>
</feature>
<protein>
    <submittedName>
        <fullName evidence="2">Uncharacterized protein</fullName>
    </submittedName>
</protein>
<gene>
    <name evidence="2" type="ORF">BDZ94DRAFT_1259181</name>
</gene>
<evidence type="ECO:0000313" key="3">
    <source>
        <dbReference type="Proteomes" id="UP000807353"/>
    </source>
</evidence>
<dbReference type="EMBL" id="MU150263">
    <property type="protein sequence ID" value="KAF9463368.1"/>
    <property type="molecule type" value="Genomic_DNA"/>
</dbReference>
<keyword evidence="1" id="KW-1133">Transmembrane helix</keyword>
<name>A0A9P5Y4X9_9AGAR</name>
<proteinExistence type="predicted"/>
<organism evidence="2 3">
    <name type="scientific">Collybia nuda</name>
    <dbReference type="NCBI Taxonomy" id="64659"/>
    <lineage>
        <taxon>Eukaryota</taxon>
        <taxon>Fungi</taxon>
        <taxon>Dikarya</taxon>
        <taxon>Basidiomycota</taxon>
        <taxon>Agaricomycotina</taxon>
        <taxon>Agaricomycetes</taxon>
        <taxon>Agaricomycetidae</taxon>
        <taxon>Agaricales</taxon>
        <taxon>Tricholomatineae</taxon>
        <taxon>Clitocybaceae</taxon>
        <taxon>Collybia</taxon>
    </lineage>
</organism>
<accession>A0A9P5Y4X9</accession>
<sequence>MSDRRFGKLLFSPEWFSSPTAGTYKAGSRPFKSPQYPPSAGLVVYFLAPLFTFISTSFSTRPL</sequence>
<keyword evidence="3" id="KW-1185">Reference proteome</keyword>
<dbReference type="Proteomes" id="UP000807353">
    <property type="component" value="Unassembled WGS sequence"/>
</dbReference>
<evidence type="ECO:0000313" key="2">
    <source>
        <dbReference type="EMBL" id="KAF9463368.1"/>
    </source>
</evidence>
<keyword evidence="1" id="KW-0472">Membrane</keyword>
<evidence type="ECO:0000256" key="1">
    <source>
        <dbReference type="SAM" id="Phobius"/>
    </source>
</evidence>
<reference evidence="2" key="1">
    <citation type="submission" date="2020-11" db="EMBL/GenBank/DDBJ databases">
        <authorList>
            <consortium name="DOE Joint Genome Institute"/>
            <person name="Ahrendt S."/>
            <person name="Riley R."/>
            <person name="Andreopoulos W."/>
            <person name="Labutti K."/>
            <person name="Pangilinan J."/>
            <person name="Ruiz-Duenas F.J."/>
            <person name="Barrasa J.M."/>
            <person name="Sanchez-Garcia M."/>
            <person name="Camarero S."/>
            <person name="Miyauchi S."/>
            <person name="Serrano A."/>
            <person name="Linde D."/>
            <person name="Babiker R."/>
            <person name="Drula E."/>
            <person name="Ayuso-Fernandez I."/>
            <person name="Pacheco R."/>
            <person name="Padilla G."/>
            <person name="Ferreira P."/>
            <person name="Barriuso J."/>
            <person name="Kellner H."/>
            <person name="Castanera R."/>
            <person name="Alfaro M."/>
            <person name="Ramirez L."/>
            <person name="Pisabarro A.G."/>
            <person name="Kuo A."/>
            <person name="Tritt A."/>
            <person name="Lipzen A."/>
            <person name="He G."/>
            <person name="Yan M."/>
            <person name="Ng V."/>
            <person name="Cullen D."/>
            <person name="Martin F."/>
            <person name="Rosso M.-N."/>
            <person name="Henrissat B."/>
            <person name="Hibbett D."/>
            <person name="Martinez A.T."/>
            <person name="Grigoriev I.V."/>
        </authorList>
    </citation>
    <scope>NUCLEOTIDE SEQUENCE</scope>
    <source>
        <strain evidence="2">CBS 247.69</strain>
    </source>
</reference>